<evidence type="ECO:0000256" key="12">
    <source>
        <dbReference type="SAM" id="MobiDB-lite"/>
    </source>
</evidence>
<evidence type="ECO:0000256" key="1">
    <source>
        <dbReference type="ARBA" id="ARBA00010006"/>
    </source>
</evidence>
<evidence type="ECO:0000256" key="9">
    <source>
        <dbReference type="ARBA" id="ARBA00047899"/>
    </source>
</evidence>
<comment type="catalytic activity">
    <reaction evidence="9">
        <text>L-threonyl-[protein] + ATP = O-phospho-L-threonyl-[protein] + ADP + H(+)</text>
        <dbReference type="Rhea" id="RHEA:46608"/>
        <dbReference type="Rhea" id="RHEA-COMP:11060"/>
        <dbReference type="Rhea" id="RHEA-COMP:11605"/>
        <dbReference type="ChEBI" id="CHEBI:15378"/>
        <dbReference type="ChEBI" id="CHEBI:30013"/>
        <dbReference type="ChEBI" id="CHEBI:30616"/>
        <dbReference type="ChEBI" id="CHEBI:61977"/>
        <dbReference type="ChEBI" id="CHEBI:456216"/>
        <dbReference type="EC" id="2.7.11.1"/>
    </reaction>
</comment>
<dbReference type="InterPro" id="IPR039046">
    <property type="entry name" value="PDPK1"/>
</dbReference>
<dbReference type="PROSITE" id="PS00108">
    <property type="entry name" value="PROTEIN_KINASE_ST"/>
    <property type="match status" value="1"/>
</dbReference>
<dbReference type="PROSITE" id="PS00107">
    <property type="entry name" value="PROTEIN_KINASE_ATP"/>
    <property type="match status" value="1"/>
</dbReference>
<gene>
    <name evidence="14" type="ORF">NMOB1V02_LOCUS4020</name>
</gene>
<evidence type="ECO:0000256" key="11">
    <source>
        <dbReference type="PROSITE-ProRule" id="PRU10141"/>
    </source>
</evidence>
<proteinExistence type="inferred from homology"/>
<sequence>MSKPPDVVRPEPASGKRKPEDYQFLKAIGEGSFSTVYLCREVVGRRFLAVKVCRKKLIIKEKKVDYVKREKQAYQILDSQWKETCPFFVKLACSFQDVSCLYYVLTLADKGDLLLYLNTNGAMDLPCASFYTGELVHALEHMHGLGIIHRDVKPENILLNSAMHIRISDFGSSKILRGPFAPPSENTESNEGSGDGSAASHKRRMSFVGTAQYVSPEILNNWPSTPAADLWALGVVTFQMLANRPPFQAQASYTIFQKILKLEYKFPENFPETAQDLIKKLLVIEPIERLGARDIKVYSSLKAHEFFAGLDFETLYKTTPPDPACKYSKSLLAEDCAKDEDVEPGLSEERLLQVEIMSALGSRKEDPAEVPVIPALPKRKRLTDISPEECKRRLEQQKTDNRWHKFVQGNLILKQGLLDKKKGLFPRRRMFLLTFGPRLFYIDPDHMELKGEVPWSRELRPEAKTTKAFKSFVIHTPHRIYYLEDPAGFALEWCQAIDDVYEYYYGKRESKVP</sequence>
<keyword evidence="15" id="KW-1185">Reference proteome</keyword>
<dbReference type="CDD" id="cd05581">
    <property type="entry name" value="STKc_PDK1"/>
    <property type="match status" value="1"/>
</dbReference>
<reference evidence="14" key="1">
    <citation type="submission" date="2020-11" db="EMBL/GenBank/DDBJ databases">
        <authorList>
            <person name="Tran Van P."/>
        </authorList>
    </citation>
    <scope>NUCLEOTIDE SEQUENCE</scope>
</reference>
<dbReference type="AlphaFoldDB" id="A0A7R9BIY1"/>
<name>A0A7R9BIY1_9CRUS</name>
<dbReference type="PANTHER" id="PTHR24356">
    <property type="entry name" value="SERINE/THREONINE-PROTEIN KINASE"/>
    <property type="match status" value="1"/>
</dbReference>
<evidence type="ECO:0000256" key="8">
    <source>
        <dbReference type="ARBA" id="ARBA00022840"/>
    </source>
</evidence>
<comment type="similarity">
    <text evidence="1">Belongs to the protein kinase superfamily. AGC Ser/Thr protein kinase family. PDPK1 subfamily.</text>
</comment>
<keyword evidence="8 11" id="KW-0067">ATP-binding</keyword>
<evidence type="ECO:0000256" key="10">
    <source>
        <dbReference type="ARBA" id="ARBA00048679"/>
    </source>
</evidence>
<evidence type="ECO:0000256" key="3">
    <source>
        <dbReference type="ARBA" id="ARBA00018538"/>
    </source>
</evidence>
<feature type="domain" description="Protein kinase" evidence="13">
    <location>
        <begin position="22"/>
        <end position="307"/>
    </location>
</feature>
<dbReference type="InterPro" id="IPR011009">
    <property type="entry name" value="Kinase-like_dom_sf"/>
</dbReference>
<dbReference type="EC" id="2.7.11.1" evidence="2"/>
<keyword evidence="6 11" id="KW-0547">Nucleotide-binding</keyword>
<feature type="binding site" evidence="11">
    <location>
        <position position="60"/>
    </location>
    <ligand>
        <name>ATP</name>
        <dbReference type="ChEBI" id="CHEBI:30616"/>
    </ligand>
</feature>
<dbReference type="EMBL" id="CAJPEX010000582">
    <property type="protein sequence ID" value="CAG0916400.1"/>
    <property type="molecule type" value="Genomic_DNA"/>
</dbReference>
<evidence type="ECO:0000256" key="2">
    <source>
        <dbReference type="ARBA" id="ARBA00012513"/>
    </source>
</evidence>
<dbReference type="PANTHER" id="PTHR24356:SF163">
    <property type="entry name" value="3-PHOSPHOINOSITIDE-DEPENDENT PROTEIN KINASE 1-RELATED"/>
    <property type="match status" value="1"/>
</dbReference>
<dbReference type="PROSITE" id="PS50011">
    <property type="entry name" value="PROTEIN_KINASE_DOM"/>
    <property type="match status" value="1"/>
</dbReference>
<dbReference type="OrthoDB" id="347657at2759"/>
<dbReference type="Pfam" id="PF14593">
    <property type="entry name" value="PH_3"/>
    <property type="match status" value="1"/>
</dbReference>
<evidence type="ECO:0000259" key="13">
    <source>
        <dbReference type="PROSITE" id="PS50011"/>
    </source>
</evidence>
<dbReference type="CDD" id="cd01262">
    <property type="entry name" value="PH_PDK1"/>
    <property type="match status" value="1"/>
</dbReference>
<comment type="catalytic activity">
    <reaction evidence="10">
        <text>L-seryl-[protein] + ATP = O-phospho-L-seryl-[protein] + ADP + H(+)</text>
        <dbReference type="Rhea" id="RHEA:17989"/>
        <dbReference type="Rhea" id="RHEA-COMP:9863"/>
        <dbReference type="Rhea" id="RHEA-COMP:11604"/>
        <dbReference type="ChEBI" id="CHEBI:15378"/>
        <dbReference type="ChEBI" id="CHEBI:29999"/>
        <dbReference type="ChEBI" id="CHEBI:30616"/>
        <dbReference type="ChEBI" id="CHEBI:83421"/>
        <dbReference type="ChEBI" id="CHEBI:456216"/>
        <dbReference type="EC" id="2.7.11.1"/>
    </reaction>
</comment>
<dbReference type="SUPFAM" id="SSF56112">
    <property type="entry name" value="Protein kinase-like (PK-like)"/>
    <property type="match status" value="1"/>
</dbReference>
<dbReference type="Gene3D" id="2.30.29.30">
    <property type="entry name" value="Pleckstrin-homology domain (PH domain)/Phosphotyrosine-binding domain (PTB)"/>
    <property type="match status" value="1"/>
</dbReference>
<dbReference type="GO" id="GO:0005524">
    <property type="term" value="F:ATP binding"/>
    <property type="evidence" value="ECO:0007669"/>
    <property type="project" value="UniProtKB-UniRule"/>
</dbReference>
<evidence type="ECO:0000256" key="7">
    <source>
        <dbReference type="ARBA" id="ARBA00022777"/>
    </source>
</evidence>
<dbReference type="Pfam" id="PF00069">
    <property type="entry name" value="Pkinase"/>
    <property type="match status" value="1"/>
</dbReference>
<dbReference type="FunFam" id="1.10.510.10:FF:000833">
    <property type="entry name" value="AGC family protein kinase"/>
    <property type="match status" value="1"/>
</dbReference>
<keyword evidence="7" id="KW-0418">Kinase</keyword>
<dbReference type="Proteomes" id="UP000678499">
    <property type="component" value="Unassembled WGS sequence"/>
</dbReference>
<dbReference type="InterPro" id="IPR050236">
    <property type="entry name" value="Ser_Thr_kinase_AGC"/>
</dbReference>
<dbReference type="Gene3D" id="1.10.510.10">
    <property type="entry name" value="Transferase(Phosphotransferase) domain 1"/>
    <property type="match status" value="1"/>
</dbReference>
<dbReference type="GO" id="GO:0035556">
    <property type="term" value="P:intracellular signal transduction"/>
    <property type="evidence" value="ECO:0007669"/>
    <property type="project" value="TreeGrafter"/>
</dbReference>
<dbReference type="EMBL" id="OA882619">
    <property type="protein sequence ID" value="CAD7276248.1"/>
    <property type="molecule type" value="Genomic_DNA"/>
</dbReference>
<dbReference type="SMART" id="SM00220">
    <property type="entry name" value="S_TKc"/>
    <property type="match status" value="1"/>
</dbReference>
<evidence type="ECO:0000256" key="5">
    <source>
        <dbReference type="ARBA" id="ARBA00022679"/>
    </source>
</evidence>
<organism evidence="14">
    <name type="scientific">Notodromas monacha</name>
    <dbReference type="NCBI Taxonomy" id="399045"/>
    <lineage>
        <taxon>Eukaryota</taxon>
        <taxon>Metazoa</taxon>
        <taxon>Ecdysozoa</taxon>
        <taxon>Arthropoda</taxon>
        <taxon>Crustacea</taxon>
        <taxon>Oligostraca</taxon>
        <taxon>Ostracoda</taxon>
        <taxon>Podocopa</taxon>
        <taxon>Podocopida</taxon>
        <taxon>Cypridocopina</taxon>
        <taxon>Cypridoidea</taxon>
        <taxon>Cyprididae</taxon>
        <taxon>Notodromas</taxon>
    </lineage>
</organism>
<feature type="region of interest" description="Disordered" evidence="12">
    <location>
        <begin position="181"/>
        <end position="201"/>
    </location>
</feature>
<evidence type="ECO:0000313" key="14">
    <source>
        <dbReference type="EMBL" id="CAD7276248.1"/>
    </source>
</evidence>
<keyword evidence="5" id="KW-0808">Transferase</keyword>
<evidence type="ECO:0000256" key="4">
    <source>
        <dbReference type="ARBA" id="ARBA00022527"/>
    </source>
</evidence>
<evidence type="ECO:0000256" key="6">
    <source>
        <dbReference type="ARBA" id="ARBA00022741"/>
    </source>
</evidence>
<dbReference type="InterPro" id="IPR008271">
    <property type="entry name" value="Ser/Thr_kinase_AS"/>
</dbReference>
<dbReference type="GO" id="GO:0004674">
    <property type="term" value="F:protein serine/threonine kinase activity"/>
    <property type="evidence" value="ECO:0007669"/>
    <property type="project" value="UniProtKB-KW"/>
</dbReference>
<dbReference type="Gene3D" id="3.30.200.20">
    <property type="entry name" value="Phosphorylase Kinase, domain 1"/>
    <property type="match status" value="1"/>
</dbReference>
<accession>A0A7R9BIY1</accession>
<dbReference type="InterPro" id="IPR017441">
    <property type="entry name" value="Protein_kinase_ATP_BS"/>
</dbReference>
<dbReference type="InterPro" id="IPR000719">
    <property type="entry name" value="Prot_kinase_dom"/>
</dbReference>
<protein>
    <recommendedName>
        <fullName evidence="3">3-phosphoinositide-dependent protein kinase 1</fullName>
        <ecNumber evidence="2">2.7.11.1</ecNumber>
    </recommendedName>
</protein>
<dbReference type="InterPro" id="IPR033931">
    <property type="entry name" value="PDK1-typ_PH"/>
</dbReference>
<dbReference type="InterPro" id="IPR011993">
    <property type="entry name" value="PH-like_dom_sf"/>
</dbReference>
<keyword evidence="4" id="KW-0723">Serine/threonine-protein kinase</keyword>
<dbReference type="SUPFAM" id="SSF50729">
    <property type="entry name" value="PH domain-like"/>
    <property type="match status" value="1"/>
</dbReference>
<evidence type="ECO:0000313" key="15">
    <source>
        <dbReference type="Proteomes" id="UP000678499"/>
    </source>
</evidence>